<evidence type="ECO:0000313" key="2">
    <source>
        <dbReference type="EMBL" id="RCW20180.1"/>
    </source>
</evidence>
<dbReference type="RefSeq" id="WP_114365031.1">
    <property type="nucleotide sequence ID" value="NZ_QPIX01000015.1"/>
</dbReference>
<dbReference type="InterPro" id="IPR035069">
    <property type="entry name" value="TTHA1013/TTHA0281-like"/>
</dbReference>
<dbReference type="Pfam" id="PF05534">
    <property type="entry name" value="HicB"/>
    <property type="match status" value="1"/>
</dbReference>
<dbReference type="InterPro" id="IPR008651">
    <property type="entry name" value="Uncharacterised_HicB"/>
</dbReference>
<dbReference type="EMBL" id="QPIX01000015">
    <property type="protein sequence ID" value="RCW20180.1"/>
    <property type="molecule type" value="Genomic_DNA"/>
</dbReference>
<protein>
    <submittedName>
        <fullName evidence="2">Putative HicB family RNase H-like nuclease</fullName>
    </submittedName>
</protein>
<comment type="caution">
    <text evidence="2">The sequence shown here is derived from an EMBL/GenBank/DDBJ whole genome shotgun (WGS) entry which is preliminary data.</text>
</comment>
<dbReference type="Proteomes" id="UP000252582">
    <property type="component" value="Unassembled WGS sequence"/>
</dbReference>
<dbReference type="Gene3D" id="1.10.1220.10">
    <property type="entry name" value="Met repressor-like"/>
    <property type="match status" value="1"/>
</dbReference>
<proteinExistence type="predicted"/>
<sequence>MKTITYKGYQASVEFDDGALFVKVLHIDDVLVAECDRASEAEAVARDLIDAYLADCKEEGREPAKPYRGSFNVRVTPDLHKRAAMNAAEEGISLNSWIGDAIQQKLEHAGRPDRAEGTASGRRHALRA</sequence>
<gene>
    <name evidence="2" type="ORF">DFR48_11543</name>
</gene>
<name>A0A6I7HJJ3_9HYPH</name>
<evidence type="ECO:0000256" key="1">
    <source>
        <dbReference type="SAM" id="MobiDB-lite"/>
    </source>
</evidence>
<dbReference type="GO" id="GO:0006355">
    <property type="term" value="P:regulation of DNA-templated transcription"/>
    <property type="evidence" value="ECO:0007669"/>
    <property type="project" value="InterPro"/>
</dbReference>
<reference evidence="2 3" key="1">
    <citation type="submission" date="2018-07" db="EMBL/GenBank/DDBJ databases">
        <title>Genomic Encyclopedia of Type Strains, Phase IV (KMG-IV): sequencing the most valuable type-strain genomes for metagenomic binning, comparative biology and taxonomic classification.</title>
        <authorList>
            <person name="Goeker M."/>
        </authorList>
    </citation>
    <scope>NUCLEOTIDE SEQUENCE [LARGE SCALE GENOMIC DNA]</scope>
    <source>
        <strain evidence="2 3">DSM 25528</strain>
    </source>
</reference>
<organism evidence="2 3">
    <name type="scientific">Ciceribacter lividus</name>
    <dbReference type="NCBI Taxonomy" id="1197950"/>
    <lineage>
        <taxon>Bacteria</taxon>
        <taxon>Pseudomonadati</taxon>
        <taxon>Pseudomonadota</taxon>
        <taxon>Alphaproteobacteria</taxon>
        <taxon>Hyphomicrobiales</taxon>
        <taxon>Rhizobiaceae</taxon>
        <taxon>Ciceribacter</taxon>
    </lineage>
</organism>
<feature type="region of interest" description="Disordered" evidence="1">
    <location>
        <begin position="107"/>
        <end position="128"/>
    </location>
</feature>
<dbReference type="InterPro" id="IPR010985">
    <property type="entry name" value="Ribbon_hlx_hlx"/>
</dbReference>
<accession>A0A6I7HJJ3</accession>
<dbReference type="InterPro" id="IPR013321">
    <property type="entry name" value="Arc_rbn_hlx_hlx"/>
</dbReference>
<evidence type="ECO:0000313" key="3">
    <source>
        <dbReference type="Proteomes" id="UP000252582"/>
    </source>
</evidence>
<keyword evidence="3" id="KW-1185">Reference proteome</keyword>
<feature type="compositionally biased region" description="Basic and acidic residues" evidence="1">
    <location>
        <begin position="107"/>
        <end position="116"/>
    </location>
</feature>
<dbReference type="SUPFAM" id="SSF143100">
    <property type="entry name" value="TTHA1013/TTHA0281-like"/>
    <property type="match status" value="1"/>
</dbReference>
<dbReference type="AlphaFoldDB" id="A0A6I7HJJ3"/>
<dbReference type="SUPFAM" id="SSF47598">
    <property type="entry name" value="Ribbon-helix-helix"/>
    <property type="match status" value="1"/>
</dbReference>